<dbReference type="Pfam" id="PF01713">
    <property type="entry name" value="Smr"/>
    <property type="match status" value="1"/>
</dbReference>
<evidence type="ECO:0000259" key="8">
    <source>
        <dbReference type="PROSITE" id="PS50828"/>
    </source>
</evidence>
<evidence type="ECO:0000313" key="9">
    <source>
        <dbReference type="EMBL" id="RUO67400.1"/>
    </source>
</evidence>
<keyword evidence="5 6" id="KW-0694">RNA-binding</keyword>
<keyword evidence="1 6" id="KW-0540">Nuclease</keyword>
<reference evidence="9 10" key="1">
    <citation type="journal article" date="2011" name="Front. Microbiol.">
        <title>Genomic signatures of strain selection and enhancement in Bacillus atrophaeus var. globigii, a historical biowarfare simulant.</title>
        <authorList>
            <person name="Gibbons H.S."/>
            <person name="Broomall S.M."/>
            <person name="McNew L.A."/>
            <person name="Daligault H."/>
            <person name="Chapman C."/>
            <person name="Bruce D."/>
            <person name="Karavis M."/>
            <person name="Krepps M."/>
            <person name="McGregor P.A."/>
            <person name="Hong C."/>
            <person name="Park K.H."/>
            <person name="Akmal A."/>
            <person name="Feldman A."/>
            <person name="Lin J.S."/>
            <person name="Chang W.E."/>
            <person name="Higgs B.W."/>
            <person name="Demirev P."/>
            <person name="Lindquist J."/>
            <person name="Liem A."/>
            <person name="Fochler E."/>
            <person name="Read T.D."/>
            <person name="Tapia R."/>
            <person name="Johnson S."/>
            <person name="Bishop-Lilly K.A."/>
            <person name="Detter C."/>
            <person name="Han C."/>
            <person name="Sozhamannan S."/>
            <person name="Rosenzweig C.N."/>
            <person name="Skowronski E.W."/>
        </authorList>
    </citation>
    <scope>NUCLEOTIDE SEQUENCE [LARGE SCALE GENOMIC DNA]</scope>
    <source>
        <strain evidence="9 10">TPS4-2</strain>
    </source>
</reference>
<dbReference type="NCBIfam" id="NF003432">
    <property type="entry name" value="PRK04946.1"/>
    <property type="match status" value="1"/>
</dbReference>
<evidence type="ECO:0000256" key="6">
    <source>
        <dbReference type="HAMAP-Rule" id="MF_01042"/>
    </source>
</evidence>
<keyword evidence="3 6" id="KW-0255">Endonuclease</keyword>
<comment type="function">
    <text evidence="6">Acts as a ribosome collision sensor. Detects stalled/collided disomes (pairs of ribosomes where the leading ribosome is stalled and a second ribosome has collided with it) and endonucleolytically cleaves mRNA at the 5' boundary of the stalled ribosome. Stalled/collided disomes form a new interface (primarily via the 30S subunits) that binds SmrB. Cleaved mRNA becomes available for tmRNA ligation, leading to ribosomal subunit dissociation and rescue of stalled ribosomes.</text>
</comment>
<keyword evidence="2 6" id="KW-0699">rRNA-binding</keyword>
<comment type="subunit">
    <text evidence="6">Associates with collided ribosomes, but not with correctly translating polysomes.</text>
</comment>
<evidence type="ECO:0000256" key="5">
    <source>
        <dbReference type="ARBA" id="ARBA00022884"/>
    </source>
</evidence>
<feature type="compositionally biased region" description="Low complexity" evidence="7">
    <location>
        <begin position="1"/>
        <end position="11"/>
    </location>
</feature>
<evidence type="ECO:0000256" key="4">
    <source>
        <dbReference type="ARBA" id="ARBA00022801"/>
    </source>
</evidence>
<dbReference type="InterPro" id="IPR022990">
    <property type="entry name" value="SmrB-like"/>
</dbReference>
<dbReference type="Gene3D" id="3.30.1370.110">
    <property type="match status" value="1"/>
</dbReference>
<dbReference type="SUPFAM" id="SSF160443">
    <property type="entry name" value="SMR domain-like"/>
    <property type="match status" value="1"/>
</dbReference>
<organism evidence="9 10">
    <name type="scientific">Idiomarina piscisalsi</name>
    <dbReference type="NCBI Taxonomy" id="1096243"/>
    <lineage>
        <taxon>Bacteria</taxon>
        <taxon>Pseudomonadati</taxon>
        <taxon>Pseudomonadota</taxon>
        <taxon>Gammaproteobacteria</taxon>
        <taxon>Alteromonadales</taxon>
        <taxon>Idiomarinaceae</taxon>
        <taxon>Idiomarina</taxon>
    </lineage>
</organism>
<dbReference type="InterPro" id="IPR002625">
    <property type="entry name" value="Smr_dom"/>
</dbReference>
<gene>
    <name evidence="6" type="primary">smrB</name>
    <name evidence="9" type="ORF">CWI73_00595</name>
</gene>
<evidence type="ECO:0000256" key="2">
    <source>
        <dbReference type="ARBA" id="ARBA00022730"/>
    </source>
</evidence>
<dbReference type="EC" id="3.1.-.-" evidence="6"/>
<keyword evidence="4 6" id="KW-0378">Hydrolase</keyword>
<evidence type="ECO:0000313" key="10">
    <source>
        <dbReference type="Proteomes" id="UP000288361"/>
    </source>
</evidence>
<dbReference type="GO" id="GO:0004521">
    <property type="term" value="F:RNA endonuclease activity"/>
    <property type="evidence" value="ECO:0007669"/>
    <property type="project" value="UniProtKB-UniRule"/>
</dbReference>
<feature type="region of interest" description="Disordered" evidence="7">
    <location>
        <begin position="1"/>
        <end position="60"/>
    </location>
</feature>
<protein>
    <recommendedName>
        <fullName evidence="6">Ribosome rescue factor SmrB</fullName>
        <ecNumber evidence="6">3.1.-.-</ecNumber>
    </recommendedName>
</protein>
<evidence type="ECO:0000256" key="3">
    <source>
        <dbReference type="ARBA" id="ARBA00022759"/>
    </source>
</evidence>
<name>A0A432YVQ1_9GAMM</name>
<dbReference type="AlphaFoldDB" id="A0A432YVQ1"/>
<dbReference type="SMART" id="SM00463">
    <property type="entry name" value="SMR"/>
    <property type="match status" value="1"/>
</dbReference>
<dbReference type="GO" id="GO:0072344">
    <property type="term" value="P:rescue of stalled ribosome"/>
    <property type="evidence" value="ECO:0007669"/>
    <property type="project" value="UniProtKB-UniRule"/>
</dbReference>
<sequence length="188" mass="20853">MVAKKSSSSSLSEDDIALFREAAQGAAPIEQDKRPPEPPKVSELKRRNTQRQGNSPKDIAAASREASQYFSDGFEAHFSEGAMQFTAEGESTYLTKQLRRGDYTPELLLDLHGMTLATARQELAALLIACEKERIDCCCIMHGHGSGKLKQQVPHWLVQHPLVRAFHQAPREWGGDASLLVLLRVNDN</sequence>
<dbReference type="InterPro" id="IPR036063">
    <property type="entry name" value="Smr_dom_sf"/>
</dbReference>
<dbReference type="GO" id="GO:0016787">
    <property type="term" value="F:hydrolase activity"/>
    <property type="evidence" value="ECO:0007669"/>
    <property type="project" value="UniProtKB-KW"/>
</dbReference>
<feature type="compositionally biased region" description="Basic and acidic residues" evidence="7">
    <location>
        <begin position="30"/>
        <end position="46"/>
    </location>
</feature>
<feature type="domain" description="Smr" evidence="8">
    <location>
        <begin position="109"/>
        <end position="184"/>
    </location>
</feature>
<comment type="similarity">
    <text evidence="6">Belongs to the SmrB family.</text>
</comment>
<dbReference type="GO" id="GO:0019843">
    <property type="term" value="F:rRNA binding"/>
    <property type="evidence" value="ECO:0007669"/>
    <property type="project" value="UniProtKB-UniRule"/>
</dbReference>
<dbReference type="PANTHER" id="PTHR35562">
    <property type="entry name" value="DNA ENDONUCLEASE SMRA-RELATED"/>
    <property type="match status" value="1"/>
</dbReference>
<dbReference type="HAMAP" id="MF_01042">
    <property type="entry name" value="SmrB"/>
    <property type="match status" value="1"/>
</dbReference>
<dbReference type="PROSITE" id="PS50828">
    <property type="entry name" value="SMR"/>
    <property type="match status" value="1"/>
</dbReference>
<comment type="caution">
    <text evidence="9">The sequence shown here is derived from an EMBL/GenBank/DDBJ whole genome shotgun (WGS) entry which is preliminary data.</text>
</comment>
<dbReference type="PANTHER" id="PTHR35562:SF1">
    <property type="entry name" value="UPF0115 PROTEIN YFCN"/>
    <property type="match status" value="1"/>
</dbReference>
<dbReference type="RefSeq" id="WP_126751074.1">
    <property type="nucleotide sequence ID" value="NZ_JBHUMT010000016.1"/>
</dbReference>
<evidence type="ECO:0000256" key="1">
    <source>
        <dbReference type="ARBA" id="ARBA00022722"/>
    </source>
</evidence>
<evidence type="ECO:0000256" key="7">
    <source>
        <dbReference type="SAM" id="MobiDB-lite"/>
    </source>
</evidence>
<proteinExistence type="inferred from homology"/>
<dbReference type="EMBL" id="PIQA01000001">
    <property type="protein sequence ID" value="RUO67400.1"/>
    <property type="molecule type" value="Genomic_DNA"/>
</dbReference>
<dbReference type="Proteomes" id="UP000288361">
    <property type="component" value="Unassembled WGS sequence"/>
</dbReference>
<accession>A0A432YVQ1</accession>